<comment type="caution">
    <text evidence="1">The sequence shown here is derived from an EMBL/GenBank/DDBJ whole genome shotgun (WGS) entry which is preliminary data.</text>
</comment>
<dbReference type="AlphaFoldDB" id="A0A397VPG5"/>
<keyword evidence="2" id="KW-1185">Reference proteome</keyword>
<reference evidence="1 2" key="1">
    <citation type="submission" date="2018-06" db="EMBL/GenBank/DDBJ databases">
        <title>Comparative genomics reveals the genomic features of Rhizophagus irregularis, R. cerebriforme, R. diaphanum and Gigaspora rosea, and their symbiotic lifestyle signature.</title>
        <authorList>
            <person name="Morin E."/>
            <person name="San Clemente H."/>
            <person name="Chen E.C.H."/>
            <person name="De La Providencia I."/>
            <person name="Hainaut M."/>
            <person name="Kuo A."/>
            <person name="Kohler A."/>
            <person name="Murat C."/>
            <person name="Tang N."/>
            <person name="Roy S."/>
            <person name="Loubradou J."/>
            <person name="Henrissat B."/>
            <person name="Grigoriev I.V."/>
            <person name="Corradi N."/>
            <person name="Roux C."/>
            <person name="Martin F.M."/>
        </authorList>
    </citation>
    <scope>NUCLEOTIDE SEQUENCE [LARGE SCALE GENOMIC DNA]</scope>
    <source>
        <strain evidence="1 2">DAOM 194757</strain>
    </source>
</reference>
<name>A0A397VPG5_9GLOM</name>
<sequence length="55" mass="6193">MVSRSRCVGRSASAIAWLCKPRKYVVNIVNVRLELLIPCPLPVILRIDILLNGVY</sequence>
<gene>
    <name evidence="1" type="ORF">C2G38_2071745</name>
</gene>
<proteinExistence type="predicted"/>
<accession>A0A397VPG5</accession>
<dbReference type="Proteomes" id="UP000266673">
    <property type="component" value="Unassembled WGS sequence"/>
</dbReference>
<dbReference type="EMBL" id="QKWP01000242">
    <property type="protein sequence ID" value="RIB23842.1"/>
    <property type="molecule type" value="Genomic_DNA"/>
</dbReference>
<protein>
    <submittedName>
        <fullName evidence="1">Uncharacterized protein</fullName>
    </submittedName>
</protein>
<evidence type="ECO:0000313" key="2">
    <source>
        <dbReference type="Proteomes" id="UP000266673"/>
    </source>
</evidence>
<organism evidence="1 2">
    <name type="scientific">Gigaspora rosea</name>
    <dbReference type="NCBI Taxonomy" id="44941"/>
    <lineage>
        <taxon>Eukaryota</taxon>
        <taxon>Fungi</taxon>
        <taxon>Fungi incertae sedis</taxon>
        <taxon>Mucoromycota</taxon>
        <taxon>Glomeromycotina</taxon>
        <taxon>Glomeromycetes</taxon>
        <taxon>Diversisporales</taxon>
        <taxon>Gigasporaceae</taxon>
        <taxon>Gigaspora</taxon>
    </lineage>
</organism>
<feature type="non-terminal residue" evidence="1">
    <location>
        <position position="55"/>
    </location>
</feature>
<evidence type="ECO:0000313" key="1">
    <source>
        <dbReference type="EMBL" id="RIB23842.1"/>
    </source>
</evidence>